<keyword evidence="4" id="KW-0808">Transferase</keyword>
<evidence type="ECO:0000259" key="10">
    <source>
        <dbReference type="Pfam" id="PF08541"/>
    </source>
</evidence>
<proteinExistence type="inferred from homology"/>
<keyword evidence="8" id="KW-0511">Multifunctional enzyme</keyword>
<dbReference type="InterPro" id="IPR016039">
    <property type="entry name" value="Thiolase-like"/>
</dbReference>
<feature type="domain" description="Beta-ketoacyl-[acyl-carrier-protein] synthase III N-terminal" evidence="11">
    <location>
        <begin position="125"/>
        <end position="202"/>
    </location>
</feature>
<evidence type="ECO:0000313" key="13">
    <source>
        <dbReference type="Proteomes" id="UP000001883"/>
    </source>
</evidence>
<reference evidence="13" key="1">
    <citation type="submission" date="2009-07" db="EMBL/GenBank/DDBJ databases">
        <title>Complete genome sequence of Rothia mucilaginosa DJ.</title>
        <authorList>
            <person name="Yamane K."/>
            <person name="Nambu T."/>
            <person name="Mashimo C."/>
            <person name="Sugimori C."/>
            <person name="Yamanaka T."/>
            <person name="Leung K."/>
            <person name="Fukushima H."/>
        </authorList>
    </citation>
    <scope>NUCLEOTIDE SEQUENCE [LARGE SCALE GENOMIC DNA]</scope>
    <source>
        <strain evidence="13">DY-18</strain>
    </source>
</reference>
<dbReference type="PANTHER" id="PTHR43091:SF1">
    <property type="entry name" value="BETA-KETOACYL-[ACYL-CARRIER-PROTEIN] SYNTHASE III, CHLOROPLASTIC"/>
    <property type="match status" value="1"/>
</dbReference>
<dbReference type="NCBIfam" id="TIGR00747">
    <property type="entry name" value="fabH"/>
    <property type="match status" value="1"/>
</dbReference>
<protein>
    <submittedName>
        <fullName evidence="12">3-oxoacyl-[acyl-carrier-protein] synthase III</fullName>
    </submittedName>
</protein>
<dbReference type="InterPro" id="IPR004655">
    <property type="entry name" value="FabH"/>
</dbReference>
<dbReference type="EMBL" id="AP011540">
    <property type="protein sequence ID" value="BAI65005.1"/>
    <property type="molecule type" value="Genomic_DNA"/>
</dbReference>
<sequence length="351" mass="37037">MRASALRIEYVTTLKQYEINRYSRILGYGAARGEVIVPNDDIVEAINSSDEWIKQRTGIATRHRASENQSVADLAIGAAKDALAASGVAGEDIEAVIISTISHPYATPSLATLVADAIGSKCPAYDISAACAGFCYGIAQADALVRAGTAKHVLVIGVEKLSDFIDNTERTISFLLGDGAGAAVVGVSDEPGIAPTVWGSDGSRWGTVGMTHSLLDIRNRDFVANPVQEGEKIWPTLRQDGPSVFRWAVWEMAKVAKQALETAGITPDELGALIPHQANARIIDQMVKTLKLPDTVAVARDIVDAGNTSAASVPLAAHRLLKENPELSGKFALQIGFGAGLAFAAQVVVLP</sequence>
<dbReference type="HOGENOM" id="CLU_039592_4_0_11"/>
<evidence type="ECO:0000256" key="8">
    <source>
        <dbReference type="ARBA" id="ARBA00023268"/>
    </source>
</evidence>
<organism evidence="12 13">
    <name type="scientific">Rothia mucilaginosa (strain DY-18)</name>
    <name type="common">Stomatococcus mucilaginosus</name>
    <dbReference type="NCBI Taxonomy" id="680646"/>
    <lineage>
        <taxon>Bacteria</taxon>
        <taxon>Bacillati</taxon>
        <taxon>Actinomycetota</taxon>
        <taxon>Actinomycetes</taxon>
        <taxon>Micrococcales</taxon>
        <taxon>Micrococcaceae</taxon>
        <taxon>Rothia</taxon>
    </lineage>
</organism>
<dbReference type="InterPro" id="IPR013751">
    <property type="entry name" value="ACP_syn_III_N"/>
</dbReference>
<keyword evidence="9" id="KW-0012">Acyltransferase</keyword>
<dbReference type="STRING" id="680646.RMDY18_11730"/>
<dbReference type="NCBIfam" id="NF006829">
    <property type="entry name" value="PRK09352.1"/>
    <property type="match status" value="1"/>
</dbReference>
<dbReference type="Pfam" id="PF08541">
    <property type="entry name" value="ACP_syn_III_C"/>
    <property type="match status" value="1"/>
</dbReference>
<keyword evidence="6" id="KW-0443">Lipid metabolism</keyword>
<dbReference type="InterPro" id="IPR013747">
    <property type="entry name" value="ACP_syn_III_C"/>
</dbReference>
<evidence type="ECO:0000256" key="6">
    <source>
        <dbReference type="ARBA" id="ARBA00023098"/>
    </source>
</evidence>
<dbReference type="SUPFAM" id="SSF53901">
    <property type="entry name" value="Thiolase-like"/>
    <property type="match status" value="1"/>
</dbReference>
<evidence type="ECO:0000256" key="3">
    <source>
        <dbReference type="ARBA" id="ARBA00022516"/>
    </source>
</evidence>
<dbReference type="KEGG" id="rmu:RMDY18_11730"/>
<reference evidence="12 13" key="3">
    <citation type="journal article" date="2010" name="Sequencing">
        <title>Complete Genome Sequence of Rothia mucilaginosa DY-18: A Clinical Isolate with Dense Meshwork-Like Structures from a Persistent Apical Periodontitis Lesion.</title>
        <authorList>
            <person name="Yamane K."/>
            <person name="Nambu T."/>
            <person name="Yamanaka T."/>
            <person name="Mashimo C."/>
            <person name="Sugimori C."/>
            <person name="Leung K.-P."/>
            <person name="Fukushima H."/>
        </authorList>
    </citation>
    <scope>NUCLEOTIDE SEQUENCE [LARGE SCALE GENOMIC DNA]</scope>
    <source>
        <strain evidence="12 13">DY-18</strain>
    </source>
</reference>
<evidence type="ECO:0000256" key="7">
    <source>
        <dbReference type="ARBA" id="ARBA00023160"/>
    </source>
</evidence>
<evidence type="ECO:0000256" key="9">
    <source>
        <dbReference type="ARBA" id="ARBA00023315"/>
    </source>
</evidence>
<dbReference type="AlphaFoldDB" id="D2NTM9"/>
<comment type="similarity">
    <text evidence="2">Belongs to the thiolase-like superfamily. FabH family.</text>
</comment>
<dbReference type="PANTHER" id="PTHR43091">
    <property type="entry name" value="3-OXOACYL-[ACYL-CARRIER-PROTEIN] SYNTHASE"/>
    <property type="match status" value="1"/>
</dbReference>
<dbReference type="Gene3D" id="3.40.47.10">
    <property type="match status" value="2"/>
</dbReference>
<dbReference type="eggNOG" id="COG0332">
    <property type="taxonomic scope" value="Bacteria"/>
</dbReference>
<evidence type="ECO:0000256" key="5">
    <source>
        <dbReference type="ARBA" id="ARBA00022832"/>
    </source>
</evidence>
<feature type="domain" description="Beta-ketoacyl-[acyl-carrier-protein] synthase III C-terminal" evidence="10">
    <location>
        <begin position="260"/>
        <end position="348"/>
    </location>
</feature>
<gene>
    <name evidence="12" type="ordered locus">RMDY18_11730</name>
</gene>
<accession>D2NTM9</accession>
<dbReference type="Proteomes" id="UP000001883">
    <property type="component" value="Chromosome"/>
</dbReference>
<evidence type="ECO:0000256" key="2">
    <source>
        <dbReference type="ARBA" id="ARBA00008642"/>
    </source>
</evidence>
<dbReference type="GO" id="GO:0006633">
    <property type="term" value="P:fatty acid biosynthetic process"/>
    <property type="evidence" value="ECO:0007669"/>
    <property type="project" value="UniProtKB-KW"/>
</dbReference>
<comment type="pathway">
    <text evidence="1">Lipid metabolism.</text>
</comment>
<reference evidence="12 13" key="2">
    <citation type="journal article" date="2010" name="J Osaka Dent Univ">
        <title>Isolation and identification of Rothia mucilaginosa from persistent apical periodontitis lesions.</title>
        <authorList>
            <person name="Yamane K."/>
            <person name="Yoshida M."/>
            <person name="Fujihira T."/>
            <person name="Baba T."/>
            <person name="Tsuji N."/>
            <person name="Hayashi H."/>
            <person name="Sugimori C."/>
            <person name="Yamanaka T."/>
            <person name="Mashimo C."/>
            <person name="Nambu T."/>
            <person name="Kawai H."/>
            <person name="Fukushima H."/>
        </authorList>
    </citation>
    <scope>NUCLEOTIDE SEQUENCE [LARGE SCALE GENOMIC DNA]</scope>
    <source>
        <strain evidence="12 13">DY-18</strain>
    </source>
</reference>
<evidence type="ECO:0000256" key="1">
    <source>
        <dbReference type="ARBA" id="ARBA00005189"/>
    </source>
</evidence>
<dbReference type="GO" id="GO:0004315">
    <property type="term" value="F:3-oxoacyl-[acyl-carrier-protein] synthase activity"/>
    <property type="evidence" value="ECO:0007669"/>
    <property type="project" value="InterPro"/>
</dbReference>
<keyword evidence="5" id="KW-0276">Fatty acid metabolism</keyword>
<evidence type="ECO:0000256" key="4">
    <source>
        <dbReference type="ARBA" id="ARBA00022679"/>
    </source>
</evidence>
<keyword evidence="13" id="KW-1185">Reference proteome</keyword>
<dbReference type="Pfam" id="PF08545">
    <property type="entry name" value="ACP_syn_III"/>
    <property type="match status" value="1"/>
</dbReference>
<keyword evidence="7" id="KW-0275">Fatty acid biosynthesis</keyword>
<evidence type="ECO:0000259" key="11">
    <source>
        <dbReference type="Pfam" id="PF08545"/>
    </source>
</evidence>
<dbReference type="CDD" id="cd00830">
    <property type="entry name" value="KAS_III"/>
    <property type="match status" value="1"/>
</dbReference>
<name>D2NTM9_ROTMD</name>
<keyword evidence="3" id="KW-0444">Lipid biosynthesis</keyword>
<evidence type="ECO:0000313" key="12">
    <source>
        <dbReference type="EMBL" id="BAI65005.1"/>
    </source>
</evidence>